<proteinExistence type="predicted"/>
<feature type="compositionally biased region" description="Basic and acidic residues" evidence="1">
    <location>
        <begin position="111"/>
        <end position="120"/>
    </location>
</feature>
<dbReference type="PANTHER" id="PTHR14136">
    <property type="entry name" value="BTB_POZ DOMAIN-CONTAINING PROTEIN KCTD9"/>
    <property type="match status" value="1"/>
</dbReference>
<accession>A0ABU7RKH6</accession>
<sequence length="375" mass="38609">MDVRGPWSQRLVLPVAVLSLVVSGVALTLSARASRTPVAVAGSGALDAELTRRFTAGIELLGAATDMVRAGGVHTLESVLRDAPSRQPTVTAVLAGFIRQRTTPRPVGEQRAPDETDQRGPADAGSAGHDDASRRPAVDVQAALTVLARRDPAWDRPGDRLDLSGAVLTGASWRDAQLSGVLLTGARLDGADLRGARLDGADLTAASLVGTTLDRATLRDAVLVRADLTDARINLSMLDGAILTRAKLSGAGLDGSGLFGAVLVGADLRGARLDATNLAEANLTDADLSDAYLGYVTAPGADLTRARLVGSNLIDIDLTEALLTGTNFNGALLHGARLGDSRVTADQISCAQLSARTLLPVAMAVPTAPARTCAD</sequence>
<feature type="region of interest" description="Disordered" evidence="1">
    <location>
        <begin position="102"/>
        <end position="135"/>
    </location>
</feature>
<dbReference type="InterPro" id="IPR001646">
    <property type="entry name" value="5peptide_repeat"/>
</dbReference>
<dbReference type="Proteomes" id="UP001332243">
    <property type="component" value="Unassembled WGS sequence"/>
</dbReference>
<protein>
    <submittedName>
        <fullName evidence="2">Pentapeptide repeat-containing protein</fullName>
    </submittedName>
</protein>
<dbReference type="EMBL" id="JAZGQK010000001">
    <property type="protein sequence ID" value="MEE6256998.1"/>
    <property type="molecule type" value="Genomic_DNA"/>
</dbReference>
<dbReference type="Pfam" id="PF00805">
    <property type="entry name" value="Pentapeptide"/>
    <property type="match status" value="3"/>
</dbReference>
<name>A0ABU7RKH6_9ACTN</name>
<dbReference type="RefSeq" id="WP_331212106.1">
    <property type="nucleotide sequence ID" value="NZ_JAZGQK010000001.1"/>
</dbReference>
<evidence type="ECO:0000313" key="2">
    <source>
        <dbReference type="EMBL" id="MEE6256998.1"/>
    </source>
</evidence>
<reference evidence="2 3" key="1">
    <citation type="submission" date="2024-01" db="EMBL/GenBank/DDBJ databases">
        <title>Genome insights into Plantactinospora sonchi sp. nov.</title>
        <authorList>
            <person name="Wang L."/>
        </authorList>
    </citation>
    <scope>NUCLEOTIDE SEQUENCE [LARGE SCALE GENOMIC DNA]</scope>
    <source>
        <strain evidence="2 3">NEAU-QY2</strain>
    </source>
</reference>
<gene>
    <name evidence="2" type="ORF">V1633_00660</name>
</gene>
<keyword evidence="3" id="KW-1185">Reference proteome</keyword>
<evidence type="ECO:0000256" key="1">
    <source>
        <dbReference type="SAM" id="MobiDB-lite"/>
    </source>
</evidence>
<dbReference type="PANTHER" id="PTHR14136:SF17">
    <property type="entry name" value="BTB_POZ DOMAIN-CONTAINING PROTEIN KCTD9"/>
    <property type="match status" value="1"/>
</dbReference>
<organism evidence="2 3">
    <name type="scientific">Plantactinospora sonchi</name>
    <dbReference type="NCBI Taxonomy" id="1544735"/>
    <lineage>
        <taxon>Bacteria</taxon>
        <taxon>Bacillati</taxon>
        <taxon>Actinomycetota</taxon>
        <taxon>Actinomycetes</taxon>
        <taxon>Micromonosporales</taxon>
        <taxon>Micromonosporaceae</taxon>
        <taxon>Plantactinospora</taxon>
    </lineage>
</organism>
<evidence type="ECO:0000313" key="3">
    <source>
        <dbReference type="Proteomes" id="UP001332243"/>
    </source>
</evidence>
<dbReference type="InterPro" id="IPR051082">
    <property type="entry name" value="Pentapeptide-BTB/POZ_domain"/>
</dbReference>
<dbReference type="SUPFAM" id="SSF141571">
    <property type="entry name" value="Pentapeptide repeat-like"/>
    <property type="match status" value="1"/>
</dbReference>
<comment type="caution">
    <text evidence="2">The sequence shown here is derived from an EMBL/GenBank/DDBJ whole genome shotgun (WGS) entry which is preliminary data.</text>
</comment>
<dbReference type="Gene3D" id="2.160.20.80">
    <property type="entry name" value="E3 ubiquitin-protein ligase SopA"/>
    <property type="match status" value="2"/>
</dbReference>